<dbReference type="PATRIC" id="fig|1423805.4.peg.260"/>
<dbReference type="Pfam" id="PF19087">
    <property type="entry name" value="DUF5776"/>
    <property type="match status" value="2"/>
</dbReference>
<dbReference type="PROSITE" id="PS51450">
    <property type="entry name" value="LRR"/>
    <property type="match status" value="3"/>
</dbReference>
<feature type="compositionally biased region" description="Low complexity" evidence="3">
    <location>
        <begin position="81"/>
        <end position="102"/>
    </location>
</feature>
<evidence type="ECO:0000313" key="5">
    <source>
        <dbReference type="EMBL" id="KRL46781.1"/>
    </source>
</evidence>
<feature type="compositionally biased region" description="Low complexity" evidence="3">
    <location>
        <begin position="133"/>
        <end position="145"/>
    </location>
</feature>
<comment type="caution">
    <text evidence="5">The sequence shown here is derived from an EMBL/GenBank/DDBJ whole genome shotgun (WGS) entry which is preliminary data.</text>
</comment>
<reference evidence="5 6" key="1">
    <citation type="journal article" date="2015" name="Genome Announc.">
        <title>Expanding the biotechnology potential of lactobacilli through comparative genomics of 213 strains and associated genera.</title>
        <authorList>
            <person name="Sun Z."/>
            <person name="Harris H.M."/>
            <person name="McCann A."/>
            <person name="Guo C."/>
            <person name="Argimon S."/>
            <person name="Zhang W."/>
            <person name="Yang X."/>
            <person name="Jeffery I.B."/>
            <person name="Cooney J.C."/>
            <person name="Kagawa T.F."/>
            <person name="Liu W."/>
            <person name="Song Y."/>
            <person name="Salvetti E."/>
            <person name="Wrobel A."/>
            <person name="Rasinkangas P."/>
            <person name="Parkhill J."/>
            <person name="Rea M.C."/>
            <person name="O'Sullivan O."/>
            <person name="Ritari J."/>
            <person name="Douillard F.P."/>
            <person name="Paul Ross R."/>
            <person name="Yang R."/>
            <person name="Briner A.E."/>
            <person name="Felis G.E."/>
            <person name="de Vos W.M."/>
            <person name="Barrangou R."/>
            <person name="Klaenhammer T.R."/>
            <person name="Caufield P.W."/>
            <person name="Cui Y."/>
            <person name="Zhang H."/>
            <person name="O'Toole P.W."/>
        </authorList>
    </citation>
    <scope>NUCLEOTIDE SEQUENCE [LARGE SCALE GENOMIC DNA]</scope>
    <source>
        <strain evidence="5 6">DSM 15429</strain>
    </source>
</reference>
<dbReference type="Pfam" id="PF12799">
    <property type="entry name" value="LRR_4"/>
    <property type="match status" value="1"/>
</dbReference>
<feature type="region of interest" description="Disordered" evidence="3">
    <location>
        <begin position="51"/>
        <end position="162"/>
    </location>
</feature>
<feature type="domain" description="DUF5776" evidence="4">
    <location>
        <begin position="671"/>
        <end position="733"/>
    </location>
</feature>
<evidence type="ECO:0000259" key="4">
    <source>
        <dbReference type="Pfam" id="PF19087"/>
    </source>
</evidence>
<proteinExistence type="predicted"/>
<evidence type="ECO:0000313" key="6">
    <source>
        <dbReference type="Proteomes" id="UP000051835"/>
    </source>
</evidence>
<evidence type="ECO:0000256" key="2">
    <source>
        <dbReference type="ARBA" id="ARBA00022737"/>
    </source>
</evidence>
<protein>
    <recommendedName>
        <fullName evidence="4">DUF5776 domain-containing protein</fullName>
    </recommendedName>
</protein>
<feature type="compositionally biased region" description="Polar residues" evidence="3">
    <location>
        <begin position="150"/>
        <end position="161"/>
    </location>
</feature>
<sequence>MTGNPWRRIFMTKQSKQLAGRQWKKTLAVTGLVTGSLMLGTLSTVQAHADDQAENADATPAVQSTSEQSTTHASQEVALKTAATTPAPAAATPSSSSDPTTPVKDESVTEAGDPAGTEQPQMPQKQESVTEDSAANQPAESAAPAVTDARSVTTTPANNDKTLQRAAVPAALTAAAPATPAQAAPATDQTIDQWMPDKNLQTIVLKALQMQQEKDGQTPYTDISQITQADMTTLKSLKVVSYDHTTGQVIRDDQYNALLNLTNLKGLEKATNLTSLTLSTADGMVNEAPNDESGKVWKHSALSDLTPIQDLTNLTYLDIEEDSVSDLKPLAKLTNLTNLTANHNHIEDISPLAGLTNLTYLDLDYNKIQNVSVVGNMSKMYNLSLQHNKIKDISPLAKLPSNIYSVMLDNNQITDLSPLSHIKYVSGNPFSAWGQNIYLDPIEVDSTKDSYDFSSPIVDINGQPLDLTTYLQGNYAGTSLTSTPASGTKLTWKGITKYGQKYILAYWDDESMGWQWGPSNDLYGSGFEGFLYIPYKVVTPKPTDNGNTGTTTNPGTTTTPTVVLPAVTPGDHTTPVTTPTVTGNGQKADKTTFKPFMIYLKQALNRYLQPTFKESKIKKSYRKYTRQTAPTFKVVGVTKSANGNLRYKLANGTYVTARKDFTANLYWQGKHYTKMRVDRTIYEHSATKFTRKNRVRVFKRGQVVTVKRIIHRGYMTRYQLTNGHWITGNKQFITPVKKH</sequence>
<dbReference type="InterPro" id="IPR001611">
    <property type="entry name" value="Leu-rich_rpt"/>
</dbReference>
<dbReference type="InterPro" id="IPR050836">
    <property type="entry name" value="SDS22/Internalin_LRR"/>
</dbReference>
<dbReference type="Gene3D" id="3.80.10.10">
    <property type="entry name" value="Ribonuclease Inhibitor"/>
    <property type="match status" value="1"/>
</dbReference>
<dbReference type="SUPFAM" id="SSF52058">
    <property type="entry name" value="L domain-like"/>
    <property type="match status" value="1"/>
</dbReference>
<name>A0A0R1QPY2_9LACO</name>
<gene>
    <name evidence="5" type="ORF">FD37_GL000255</name>
</gene>
<organism evidence="5 6">
    <name type="scientific">Levilactobacillus spicheri DSM 15429</name>
    <dbReference type="NCBI Taxonomy" id="1423805"/>
    <lineage>
        <taxon>Bacteria</taxon>
        <taxon>Bacillati</taxon>
        <taxon>Bacillota</taxon>
        <taxon>Bacilli</taxon>
        <taxon>Lactobacillales</taxon>
        <taxon>Lactobacillaceae</taxon>
        <taxon>Levilactobacillus</taxon>
    </lineage>
</organism>
<evidence type="ECO:0000256" key="3">
    <source>
        <dbReference type="SAM" id="MobiDB-lite"/>
    </source>
</evidence>
<accession>A0A0R1QPY2</accession>
<dbReference type="SMART" id="SM00365">
    <property type="entry name" value="LRR_SD22"/>
    <property type="match status" value="3"/>
</dbReference>
<feature type="compositionally biased region" description="Polar residues" evidence="3">
    <location>
        <begin position="61"/>
        <end position="74"/>
    </location>
</feature>
<dbReference type="PANTHER" id="PTHR46652:SF3">
    <property type="entry name" value="LEUCINE-RICH REPEAT-CONTAINING PROTEIN 9"/>
    <property type="match status" value="1"/>
</dbReference>
<dbReference type="AlphaFoldDB" id="A0A0R1QPY2"/>
<evidence type="ECO:0000256" key="1">
    <source>
        <dbReference type="ARBA" id="ARBA00022614"/>
    </source>
</evidence>
<keyword evidence="1" id="KW-0433">Leucine-rich repeat</keyword>
<keyword evidence="2" id="KW-0677">Repeat</keyword>
<dbReference type="EMBL" id="AZFC01000035">
    <property type="protein sequence ID" value="KRL46781.1"/>
    <property type="molecule type" value="Genomic_DNA"/>
</dbReference>
<dbReference type="InterPro" id="IPR025875">
    <property type="entry name" value="Leu-rich_rpt_4"/>
</dbReference>
<feature type="compositionally biased region" description="Polar residues" evidence="3">
    <location>
        <begin position="118"/>
        <end position="127"/>
    </location>
</feature>
<dbReference type="PANTHER" id="PTHR46652">
    <property type="entry name" value="LEUCINE-RICH REPEAT AND IQ DOMAIN-CONTAINING PROTEIN 1-RELATED"/>
    <property type="match status" value="1"/>
</dbReference>
<feature type="domain" description="DUF5776" evidence="4">
    <location>
        <begin position="594"/>
        <end position="661"/>
    </location>
</feature>
<dbReference type="InterPro" id="IPR044081">
    <property type="entry name" value="DUF5776"/>
</dbReference>
<dbReference type="Proteomes" id="UP000051835">
    <property type="component" value="Unassembled WGS sequence"/>
</dbReference>
<dbReference type="InterPro" id="IPR032675">
    <property type="entry name" value="LRR_dom_sf"/>
</dbReference>